<dbReference type="KEGG" id="api:103310093"/>
<dbReference type="AlphaFoldDB" id="A0A8R2FBQ9"/>
<dbReference type="OrthoDB" id="8063198at2759"/>
<protein>
    <submittedName>
        <fullName evidence="1">Uncharacterized protein</fullName>
    </submittedName>
</protein>
<dbReference type="EnsemblMetazoa" id="XM_008187223.1">
    <property type="protein sequence ID" value="XP_008185445.1"/>
    <property type="gene ID" value="LOC103310093"/>
</dbReference>
<evidence type="ECO:0000313" key="1">
    <source>
        <dbReference type="EnsemblMetazoa" id="XP_008185445.1"/>
    </source>
</evidence>
<reference evidence="2" key="1">
    <citation type="submission" date="2010-06" db="EMBL/GenBank/DDBJ databases">
        <authorList>
            <person name="Jiang H."/>
            <person name="Abraham K."/>
            <person name="Ali S."/>
            <person name="Alsbrooks S.L."/>
            <person name="Anim B.N."/>
            <person name="Anosike U.S."/>
            <person name="Attaway T."/>
            <person name="Bandaranaike D.P."/>
            <person name="Battles P.K."/>
            <person name="Bell S.N."/>
            <person name="Bell A.V."/>
            <person name="Beltran B."/>
            <person name="Bickham C."/>
            <person name="Bustamante Y."/>
            <person name="Caleb T."/>
            <person name="Canada A."/>
            <person name="Cardenas V."/>
            <person name="Carter K."/>
            <person name="Chacko J."/>
            <person name="Chandrabose M.N."/>
            <person name="Chavez D."/>
            <person name="Chavez A."/>
            <person name="Chen L."/>
            <person name="Chu H.-S."/>
            <person name="Claassen K.J."/>
            <person name="Cockrell R."/>
            <person name="Collins M."/>
            <person name="Cooper J.A."/>
            <person name="Cree A."/>
            <person name="Curry S.M."/>
            <person name="Da Y."/>
            <person name="Dao M.D."/>
            <person name="Das B."/>
            <person name="Davila M.-L."/>
            <person name="Davy-Carroll L."/>
            <person name="Denson S."/>
            <person name="Dinh H."/>
            <person name="Ebong V.E."/>
            <person name="Edwards J.R."/>
            <person name="Egan A."/>
            <person name="El-Daye J."/>
            <person name="Escobedo L."/>
            <person name="Fernandez S."/>
            <person name="Fernando P.R."/>
            <person name="Flagg N."/>
            <person name="Forbes L.D."/>
            <person name="Fowler R.G."/>
            <person name="Fu Q."/>
            <person name="Gabisi R.A."/>
            <person name="Ganer J."/>
            <person name="Garbino Pronczuk A."/>
            <person name="Garcia R.M."/>
            <person name="Garner T."/>
            <person name="Garrett T.E."/>
            <person name="Gonzalez D.A."/>
            <person name="Hamid H."/>
            <person name="Hawkins E.S."/>
            <person name="Hirani K."/>
            <person name="Hogues M.E."/>
            <person name="Hollins B."/>
            <person name="Hsiao C.-H."/>
            <person name="Jabil R."/>
            <person name="James M.L."/>
            <person name="Jhangiani S.N."/>
            <person name="Johnson B."/>
            <person name="Johnson Q."/>
            <person name="Joshi V."/>
            <person name="Kalu J.B."/>
            <person name="Kam C."/>
            <person name="Kashfia A."/>
            <person name="Keebler J."/>
            <person name="Kisamo H."/>
            <person name="Kovar C.L."/>
            <person name="Lago L.A."/>
            <person name="Lai C.-Y."/>
            <person name="Laidlaw J."/>
            <person name="Lara F."/>
            <person name="Le T.-K."/>
            <person name="Lee S.L."/>
            <person name="Legall F.H."/>
            <person name="Lemon S.J."/>
            <person name="Lewis L.R."/>
            <person name="Li B."/>
            <person name="Liu Y."/>
            <person name="Liu Y.-S."/>
            <person name="Lopez J."/>
            <person name="Lozado R.J."/>
            <person name="Lu J."/>
            <person name="Madu R.C."/>
            <person name="Maheshwari M."/>
            <person name="Maheshwari R."/>
            <person name="Malloy K."/>
            <person name="Martinez E."/>
            <person name="Mathew T."/>
            <person name="Mercado I.C."/>
            <person name="Mercado C."/>
            <person name="Meyer B."/>
            <person name="Montgomery K."/>
            <person name="Morgan M.B."/>
            <person name="Munidasa M."/>
            <person name="Nazareth L.V."/>
            <person name="Nelson J."/>
            <person name="Ng B.M."/>
            <person name="Nguyen N.B."/>
            <person name="Nguyen P.Q."/>
            <person name="Nguyen T."/>
            <person name="Obregon M."/>
            <person name="Okwuonu G.O."/>
            <person name="Onwere C.G."/>
            <person name="Orozco G."/>
            <person name="Parra A."/>
            <person name="Patel S."/>
            <person name="Patil S."/>
            <person name="Perez A."/>
            <person name="Perez Y."/>
            <person name="Pham C."/>
            <person name="Primus E.L."/>
            <person name="Pu L.-L."/>
            <person name="Puazo M."/>
            <person name="Qin X."/>
            <person name="Quiroz J.B."/>
            <person name="Reese J."/>
            <person name="Richards S."/>
            <person name="Rives C.M."/>
            <person name="Robberts R."/>
            <person name="Ruiz S.J."/>
            <person name="Ruiz M.J."/>
            <person name="Santibanez J."/>
            <person name="Schneider B.W."/>
            <person name="Sisson I."/>
            <person name="Smith M."/>
            <person name="Sodergren E."/>
            <person name="Song X.-Z."/>
            <person name="Song B.B."/>
            <person name="Summersgill H."/>
            <person name="Thelus R."/>
            <person name="Thornton R.D."/>
            <person name="Trejos Z.Y."/>
            <person name="Usmani K."/>
            <person name="Vattathil S."/>
            <person name="Villasana D."/>
            <person name="Walker D.L."/>
            <person name="Wang S."/>
            <person name="Wang K."/>
            <person name="White C.S."/>
            <person name="Williams A.C."/>
            <person name="Williamson J."/>
            <person name="Wilson K."/>
            <person name="Woghiren I.O."/>
            <person name="Woodworth J.R."/>
            <person name="Worley K.C."/>
            <person name="Wright R.A."/>
            <person name="Wu W."/>
            <person name="Young L."/>
            <person name="Zhang L."/>
            <person name="Zhang J."/>
            <person name="Zhu Y."/>
            <person name="Muzny D.M."/>
            <person name="Weinstock G."/>
            <person name="Gibbs R.A."/>
        </authorList>
    </citation>
    <scope>NUCLEOTIDE SEQUENCE [LARGE SCALE GENOMIC DNA]</scope>
    <source>
        <strain evidence="2">LSR1</strain>
    </source>
</reference>
<dbReference type="PANTHER" id="PTHR47331:SF5">
    <property type="entry name" value="RIBONUCLEASE H"/>
    <property type="match status" value="1"/>
</dbReference>
<sequence>MLKRSLLADINKVFDPLGFISPVLAKGKIFVQQLSLLKLGWDTRLPKELQNNSFYGELSALEALRIPRRLMYSHEHIELHRFSHVSQEAYGTCVYVKTTDDHGQVTVLLYMPKSRVAPTKQTTIARLELRGAVLLMEIIVDVVDELKRMDIQVNQSSVMLRTDSTIVLAWMRTIKVLCCEQSHSILDHSVQSRWKHVPTNQNSADIISR</sequence>
<organism evidence="1 2">
    <name type="scientific">Acyrthosiphon pisum</name>
    <name type="common">Pea aphid</name>
    <dbReference type="NCBI Taxonomy" id="7029"/>
    <lineage>
        <taxon>Eukaryota</taxon>
        <taxon>Metazoa</taxon>
        <taxon>Ecdysozoa</taxon>
        <taxon>Arthropoda</taxon>
        <taxon>Hexapoda</taxon>
        <taxon>Insecta</taxon>
        <taxon>Pterygota</taxon>
        <taxon>Neoptera</taxon>
        <taxon>Paraneoptera</taxon>
        <taxon>Hemiptera</taxon>
        <taxon>Sternorrhyncha</taxon>
        <taxon>Aphidomorpha</taxon>
        <taxon>Aphidoidea</taxon>
        <taxon>Aphididae</taxon>
        <taxon>Macrosiphini</taxon>
        <taxon>Acyrthosiphon</taxon>
    </lineage>
</organism>
<reference evidence="1" key="2">
    <citation type="submission" date="2022-06" db="UniProtKB">
        <authorList>
            <consortium name="EnsemblMetazoa"/>
        </authorList>
    </citation>
    <scope>IDENTIFICATION</scope>
</reference>
<dbReference type="Proteomes" id="UP000007819">
    <property type="component" value="Chromosome X"/>
</dbReference>
<dbReference type="Pfam" id="PF05380">
    <property type="entry name" value="Peptidase_A17"/>
    <property type="match status" value="1"/>
</dbReference>
<accession>A0A8R2FBQ9</accession>
<keyword evidence="2" id="KW-1185">Reference proteome</keyword>
<dbReference type="GeneID" id="103310093"/>
<dbReference type="PANTHER" id="PTHR47331">
    <property type="entry name" value="PHD-TYPE DOMAIN-CONTAINING PROTEIN"/>
    <property type="match status" value="1"/>
</dbReference>
<proteinExistence type="predicted"/>
<dbReference type="RefSeq" id="XP_008185445.1">
    <property type="nucleotide sequence ID" value="XM_008187223.1"/>
</dbReference>
<evidence type="ECO:0000313" key="2">
    <source>
        <dbReference type="Proteomes" id="UP000007819"/>
    </source>
</evidence>
<name>A0A8R2FBQ9_ACYPI</name>
<dbReference type="InterPro" id="IPR008042">
    <property type="entry name" value="Retrotrans_Pao"/>
</dbReference>